<dbReference type="Proteomes" id="UP001055879">
    <property type="component" value="Linkage Group LG08"/>
</dbReference>
<evidence type="ECO:0000313" key="1">
    <source>
        <dbReference type="EMBL" id="KAI3706343.1"/>
    </source>
</evidence>
<sequence length="154" mass="17594">MVVTISLLILWSWYSSKLLSKSSPSLPPGPYHLPILGYLPFLGRNLHTQFTDMAQTYGPIFKIRVGTKLYIVINTPELAKTVVRDQDVTFANRSLTVVATISSYEGQDIAWSSYNASWRKLRKVFAHEVLSNKNLKATSSFRRDEVRKNRQECL</sequence>
<comment type="caution">
    <text evidence="1">The sequence shown here is derived from an EMBL/GenBank/DDBJ whole genome shotgun (WGS) entry which is preliminary data.</text>
</comment>
<organism evidence="1 2">
    <name type="scientific">Arctium lappa</name>
    <name type="common">Greater burdock</name>
    <name type="synonym">Lappa major</name>
    <dbReference type="NCBI Taxonomy" id="4217"/>
    <lineage>
        <taxon>Eukaryota</taxon>
        <taxon>Viridiplantae</taxon>
        <taxon>Streptophyta</taxon>
        <taxon>Embryophyta</taxon>
        <taxon>Tracheophyta</taxon>
        <taxon>Spermatophyta</taxon>
        <taxon>Magnoliopsida</taxon>
        <taxon>eudicotyledons</taxon>
        <taxon>Gunneridae</taxon>
        <taxon>Pentapetalae</taxon>
        <taxon>asterids</taxon>
        <taxon>campanulids</taxon>
        <taxon>Asterales</taxon>
        <taxon>Asteraceae</taxon>
        <taxon>Carduoideae</taxon>
        <taxon>Cardueae</taxon>
        <taxon>Arctiinae</taxon>
        <taxon>Arctium</taxon>
    </lineage>
</organism>
<keyword evidence="2" id="KW-1185">Reference proteome</keyword>
<proteinExistence type="predicted"/>
<protein>
    <submittedName>
        <fullName evidence="1">Uncharacterized protein</fullName>
    </submittedName>
</protein>
<accession>A0ACB9A961</accession>
<name>A0ACB9A961_ARCLA</name>
<reference evidence="2" key="1">
    <citation type="journal article" date="2022" name="Mol. Ecol. Resour.">
        <title>The genomes of chicory, endive, great burdock and yacon provide insights into Asteraceae palaeo-polyploidization history and plant inulin production.</title>
        <authorList>
            <person name="Fan W."/>
            <person name="Wang S."/>
            <person name="Wang H."/>
            <person name="Wang A."/>
            <person name="Jiang F."/>
            <person name="Liu H."/>
            <person name="Zhao H."/>
            <person name="Xu D."/>
            <person name="Zhang Y."/>
        </authorList>
    </citation>
    <scope>NUCLEOTIDE SEQUENCE [LARGE SCALE GENOMIC DNA]</scope>
    <source>
        <strain evidence="2">cv. Niubang</strain>
    </source>
</reference>
<dbReference type="EMBL" id="CM042054">
    <property type="protein sequence ID" value="KAI3706343.1"/>
    <property type="molecule type" value="Genomic_DNA"/>
</dbReference>
<reference evidence="1 2" key="2">
    <citation type="journal article" date="2022" name="Mol. Ecol. Resour.">
        <title>The genomes of chicory, endive, great burdock and yacon provide insights into Asteraceae paleo-polyploidization history and plant inulin production.</title>
        <authorList>
            <person name="Fan W."/>
            <person name="Wang S."/>
            <person name="Wang H."/>
            <person name="Wang A."/>
            <person name="Jiang F."/>
            <person name="Liu H."/>
            <person name="Zhao H."/>
            <person name="Xu D."/>
            <person name="Zhang Y."/>
        </authorList>
    </citation>
    <scope>NUCLEOTIDE SEQUENCE [LARGE SCALE GENOMIC DNA]</scope>
    <source>
        <strain evidence="2">cv. Niubang</strain>
    </source>
</reference>
<gene>
    <name evidence="1" type="ORF">L6452_24003</name>
</gene>
<evidence type="ECO:0000313" key="2">
    <source>
        <dbReference type="Proteomes" id="UP001055879"/>
    </source>
</evidence>